<feature type="region of interest" description="Disordered" evidence="1">
    <location>
        <begin position="43"/>
        <end position="70"/>
    </location>
</feature>
<accession>A0A9P0P3M0</accession>
<feature type="compositionally biased region" description="Basic and acidic residues" evidence="1">
    <location>
        <begin position="43"/>
        <end position="53"/>
    </location>
</feature>
<evidence type="ECO:0000313" key="3">
    <source>
        <dbReference type="Proteomes" id="UP001152888"/>
    </source>
</evidence>
<sequence>MTKDMQTEMTKLKNIHADMLKTISLLEETNNAYSRKIGELEERTKEDRCRLSENTEGNANDQQNILDDRDKQLRTEENVSLYDELFKQSRNSAKTSKKLLIVGDQLARNCARVLHNSMKSIGYIVEGIVKPNTEAANITSNIFTQTMDHGQSDYVIIVFSTKNISNHKTLNSFLRNVLPLGKFTNLVILLKSEPVDEALAILLENKITSYIKNNPNCSVKLLVAKNGFRKSLANIIRSHVQTSCSTLKRNVLLSPPIIPIYKMERRVHCNSESTGAFLLASGNPILIT</sequence>
<name>A0A9P0P3M0_ACAOB</name>
<proteinExistence type="predicted"/>
<feature type="compositionally biased region" description="Polar residues" evidence="1">
    <location>
        <begin position="54"/>
        <end position="65"/>
    </location>
</feature>
<dbReference type="EMBL" id="CAKOFQ010006744">
    <property type="protein sequence ID" value="CAH1967394.1"/>
    <property type="molecule type" value="Genomic_DNA"/>
</dbReference>
<reference evidence="2" key="1">
    <citation type="submission" date="2022-03" db="EMBL/GenBank/DDBJ databases">
        <authorList>
            <person name="Sayadi A."/>
        </authorList>
    </citation>
    <scope>NUCLEOTIDE SEQUENCE</scope>
</reference>
<gene>
    <name evidence="2" type="ORF">ACAOBT_LOCUS7386</name>
</gene>
<evidence type="ECO:0000313" key="2">
    <source>
        <dbReference type="EMBL" id="CAH1967394.1"/>
    </source>
</evidence>
<protein>
    <submittedName>
        <fullName evidence="2">Uncharacterized protein</fullName>
    </submittedName>
</protein>
<comment type="caution">
    <text evidence="2">The sequence shown here is derived from an EMBL/GenBank/DDBJ whole genome shotgun (WGS) entry which is preliminary data.</text>
</comment>
<organism evidence="2 3">
    <name type="scientific">Acanthoscelides obtectus</name>
    <name type="common">Bean weevil</name>
    <name type="synonym">Bruchus obtectus</name>
    <dbReference type="NCBI Taxonomy" id="200917"/>
    <lineage>
        <taxon>Eukaryota</taxon>
        <taxon>Metazoa</taxon>
        <taxon>Ecdysozoa</taxon>
        <taxon>Arthropoda</taxon>
        <taxon>Hexapoda</taxon>
        <taxon>Insecta</taxon>
        <taxon>Pterygota</taxon>
        <taxon>Neoptera</taxon>
        <taxon>Endopterygota</taxon>
        <taxon>Coleoptera</taxon>
        <taxon>Polyphaga</taxon>
        <taxon>Cucujiformia</taxon>
        <taxon>Chrysomeloidea</taxon>
        <taxon>Chrysomelidae</taxon>
        <taxon>Bruchinae</taxon>
        <taxon>Bruchini</taxon>
        <taxon>Acanthoscelides</taxon>
    </lineage>
</organism>
<dbReference type="Proteomes" id="UP001152888">
    <property type="component" value="Unassembled WGS sequence"/>
</dbReference>
<dbReference type="AlphaFoldDB" id="A0A9P0P3M0"/>
<keyword evidence="3" id="KW-1185">Reference proteome</keyword>
<evidence type="ECO:0000256" key="1">
    <source>
        <dbReference type="SAM" id="MobiDB-lite"/>
    </source>
</evidence>
<dbReference type="OrthoDB" id="6784416at2759"/>